<dbReference type="PANTHER" id="PTHR46766:SF1">
    <property type="entry name" value="GLUTAMINE-RICH PROTEIN 2"/>
    <property type="match status" value="1"/>
</dbReference>
<dbReference type="EMBL" id="AP022583">
    <property type="protein sequence ID" value="BBY08720.1"/>
    <property type="molecule type" value="Genomic_DNA"/>
</dbReference>
<dbReference type="PANTHER" id="PTHR46766">
    <property type="entry name" value="GLUTAMINE-RICH PROTEIN 2"/>
    <property type="match status" value="1"/>
</dbReference>
<evidence type="ECO:0000256" key="1">
    <source>
        <dbReference type="ARBA" id="ARBA00010652"/>
    </source>
</evidence>
<evidence type="ECO:0000313" key="5">
    <source>
        <dbReference type="EMBL" id="ORB10958.1"/>
    </source>
</evidence>
<reference evidence="4" key="3">
    <citation type="submission" date="2020-02" db="EMBL/GenBank/DDBJ databases">
        <authorList>
            <person name="Matsumoto Y."/>
            <person name="Motooka D."/>
            <person name="Nakamura S."/>
        </authorList>
    </citation>
    <scope>NUCLEOTIDE SEQUENCE</scope>
    <source>
        <strain evidence="4">JCM 16367</strain>
    </source>
</reference>
<accession>A0A7I7PJL0</accession>
<proteinExistence type="inferred from homology"/>
<dbReference type="SUPFAM" id="SSF140459">
    <property type="entry name" value="PE/PPE dimer-like"/>
    <property type="match status" value="1"/>
</dbReference>
<comment type="similarity">
    <text evidence="1">Belongs to the mycobacterial PPE family.</text>
</comment>
<name>A0A7I7PJL0_9MYCO</name>
<dbReference type="Pfam" id="PF12484">
    <property type="entry name" value="PPE-SVP"/>
    <property type="match status" value="1"/>
</dbReference>
<keyword evidence="6" id="KW-1185">Reference proteome</keyword>
<reference evidence="5 6" key="1">
    <citation type="submission" date="2017-02" db="EMBL/GenBank/DDBJ databases">
        <title>The new phylogeny of genus Mycobacterium.</title>
        <authorList>
            <person name="Tortoli E."/>
            <person name="Trovato A."/>
            <person name="Cirillo D.M."/>
        </authorList>
    </citation>
    <scope>NUCLEOTIDE SEQUENCE [LARGE SCALE GENOMIC DNA]</scope>
    <source>
        <strain evidence="5 6">DSM 45145</strain>
    </source>
</reference>
<evidence type="ECO:0000313" key="7">
    <source>
        <dbReference type="Proteomes" id="UP000466894"/>
    </source>
</evidence>
<dbReference type="InterPro" id="IPR000030">
    <property type="entry name" value="PPE_dom"/>
</dbReference>
<dbReference type="KEGG" id="mnv:MNVI_40380"/>
<dbReference type="OrthoDB" id="4762052at2"/>
<dbReference type="Proteomes" id="UP000466894">
    <property type="component" value="Chromosome"/>
</dbReference>
<gene>
    <name evidence="4" type="primary">PPE32_3</name>
    <name evidence="5" type="ORF">BST37_21615</name>
    <name evidence="4" type="ORF">MNVI_40380</name>
</gene>
<evidence type="ECO:0000313" key="6">
    <source>
        <dbReference type="Proteomes" id="UP000192374"/>
    </source>
</evidence>
<dbReference type="Proteomes" id="UP000192374">
    <property type="component" value="Unassembled WGS sequence"/>
</dbReference>
<dbReference type="GO" id="GO:0052572">
    <property type="term" value="P:response to host immune response"/>
    <property type="evidence" value="ECO:0007669"/>
    <property type="project" value="TreeGrafter"/>
</dbReference>
<dbReference type="EMBL" id="MVIC01000072">
    <property type="protein sequence ID" value="ORB10958.1"/>
    <property type="molecule type" value="Genomic_DNA"/>
</dbReference>
<feature type="domain" description="PPE" evidence="2">
    <location>
        <begin position="4"/>
        <end position="165"/>
    </location>
</feature>
<evidence type="ECO:0000259" key="2">
    <source>
        <dbReference type="Pfam" id="PF00823"/>
    </source>
</evidence>
<sequence length="327" mass="33647">MDLGALPPETNSGHLYAGPGSDPMLAAAEAWNRLAEDLYAAAAGYGWVVCGLTSEGWLGSASLGMAAAVAPYVTWMRTTAALAEQAAGQAREAAAAYEAAFAQTVPPPVIAANRARFTLLAVRNVIGQNSHDIAAIEGRYDEMWAQDATVMYRYAASSAAAATLTPYVPPLQNTNHAQSAGSAAGVVDTTGDNRATLSRLMSIVPHTLRKLAHPSEARSVGSILSTVVGMPAGLTTATSRPVSGDVPVVSAARGRAASVGRLSVPQVWRTAATASRPQAAITPNPSPIPGALTETPITLSTGTAGYLVAYPARRYRATVKEVRPAGG</sequence>
<protein>
    <submittedName>
        <fullName evidence="4">Putative PPE family protein PPE32</fullName>
    </submittedName>
</protein>
<dbReference type="RefSeq" id="WP_139798052.1">
    <property type="nucleotide sequence ID" value="NZ_AP022583.1"/>
</dbReference>
<reference evidence="4 7" key="2">
    <citation type="journal article" date="2019" name="Emerg. Microbes Infect.">
        <title>Comprehensive subspecies identification of 175 nontuberculous mycobacteria species based on 7547 genomic profiles.</title>
        <authorList>
            <person name="Matsumoto Y."/>
            <person name="Kinjo T."/>
            <person name="Motooka D."/>
            <person name="Nabeya D."/>
            <person name="Jung N."/>
            <person name="Uechi K."/>
            <person name="Horii T."/>
            <person name="Iida T."/>
            <person name="Fujita J."/>
            <person name="Nakamura S."/>
        </authorList>
    </citation>
    <scope>NUCLEOTIDE SEQUENCE [LARGE SCALE GENOMIC DNA]</scope>
    <source>
        <strain evidence="4 7">JCM 16367</strain>
    </source>
</reference>
<evidence type="ECO:0000313" key="4">
    <source>
        <dbReference type="EMBL" id="BBY08720.1"/>
    </source>
</evidence>
<dbReference type="Gene3D" id="1.20.1260.20">
    <property type="entry name" value="PPE superfamily"/>
    <property type="match status" value="1"/>
</dbReference>
<dbReference type="Pfam" id="PF00823">
    <property type="entry name" value="PPE"/>
    <property type="match status" value="1"/>
</dbReference>
<organism evidence="4 7">
    <name type="scientific">Mycobacterium noviomagense</name>
    <dbReference type="NCBI Taxonomy" id="459858"/>
    <lineage>
        <taxon>Bacteria</taxon>
        <taxon>Bacillati</taxon>
        <taxon>Actinomycetota</taxon>
        <taxon>Actinomycetes</taxon>
        <taxon>Mycobacteriales</taxon>
        <taxon>Mycobacteriaceae</taxon>
        <taxon>Mycobacterium</taxon>
    </lineage>
</organism>
<feature type="domain" description="PPE family C-terminal" evidence="3">
    <location>
        <begin position="250"/>
        <end position="303"/>
    </location>
</feature>
<dbReference type="AlphaFoldDB" id="A0A7I7PJL0"/>
<dbReference type="InterPro" id="IPR038332">
    <property type="entry name" value="PPE_sf"/>
</dbReference>
<dbReference type="InterPro" id="IPR022171">
    <property type="entry name" value="PPE_C"/>
</dbReference>
<evidence type="ECO:0000259" key="3">
    <source>
        <dbReference type="Pfam" id="PF12484"/>
    </source>
</evidence>